<reference evidence="6 7" key="1">
    <citation type="submission" date="2014-03" db="EMBL/GenBank/DDBJ databases">
        <title>Draft genome of the hookworm Oesophagostomum dentatum.</title>
        <authorList>
            <person name="Mitreva M."/>
        </authorList>
    </citation>
    <scope>NUCLEOTIDE SEQUENCE [LARGE SCALE GENOMIC DNA]</scope>
    <source>
        <strain evidence="6 7">OD-Hann</strain>
    </source>
</reference>
<dbReference type="InterPro" id="IPR036179">
    <property type="entry name" value="Ig-like_dom_sf"/>
</dbReference>
<keyword evidence="3" id="KW-0325">Glycoprotein</keyword>
<dbReference type="EMBL" id="KN552615">
    <property type="protein sequence ID" value="KHJ90822.1"/>
    <property type="molecule type" value="Genomic_DNA"/>
</dbReference>
<keyword evidence="7" id="KW-1185">Reference proteome</keyword>
<evidence type="ECO:0000313" key="7">
    <source>
        <dbReference type="Proteomes" id="UP000053660"/>
    </source>
</evidence>
<name>A0A0B1T4U5_OESDE</name>
<dbReference type="Proteomes" id="UP000053660">
    <property type="component" value="Unassembled WGS sequence"/>
</dbReference>
<keyword evidence="2" id="KW-1015">Disulfide bond</keyword>
<dbReference type="SMART" id="SM00408">
    <property type="entry name" value="IGc2"/>
    <property type="match status" value="1"/>
</dbReference>
<accession>A0A0B1T4U5</accession>
<feature type="domain" description="Ig-like" evidence="5">
    <location>
        <begin position="207"/>
        <end position="283"/>
    </location>
</feature>
<dbReference type="InterPro" id="IPR052598">
    <property type="entry name" value="IgSF_CEA-related"/>
</dbReference>
<dbReference type="InterPro" id="IPR003598">
    <property type="entry name" value="Ig_sub2"/>
</dbReference>
<evidence type="ECO:0000256" key="1">
    <source>
        <dbReference type="ARBA" id="ARBA00022729"/>
    </source>
</evidence>
<dbReference type="AlphaFoldDB" id="A0A0B1T4U5"/>
<gene>
    <name evidence="6" type="ORF">OESDEN_09323</name>
</gene>
<dbReference type="InterPro" id="IPR013783">
    <property type="entry name" value="Ig-like_fold"/>
</dbReference>
<organism evidence="6 7">
    <name type="scientific">Oesophagostomum dentatum</name>
    <name type="common">Nodular worm</name>
    <dbReference type="NCBI Taxonomy" id="61180"/>
    <lineage>
        <taxon>Eukaryota</taxon>
        <taxon>Metazoa</taxon>
        <taxon>Ecdysozoa</taxon>
        <taxon>Nematoda</taxon>
        <taxon>Chromadorea</taxon>
        <taxon>Rhabditida</taxon>
        <taxon>Rhabditina</taxon>
        <taxon>Rhabditomorpha</taxon>
        <taxon>Strongyloidea</taxon>
        <taxon>Strongylidae</taxon>
        <taxon>Oesophagostomum</taxon>
    </lineage>
</organism>
<dbReference type="PANTHER" id="PTHR44337">
    <property type="entry name" value="CARCINOEMBRYONIC ANTIGEN-RELATED CELL ADHESION MOLECULE 8"/>
    <property type="match status" value="1"/>
</dbReference>
<evidence type="ECO:0000256" key="4">
    <source>
        <dbReference type="ARBA" id="ARBA00023319"/>
    </source>
</evidence>
<dbReference type="PANTHER" id="PTHR44337:SF20">
    <property type="entry name" value="CARCINOEMBRYONIC ANTIGEN-RELATED CELL ADHESION MOLECULE 5-RELATED"/>
    <property type="match status" value="1"/>
</dbReference>
<evidence type="ECO:0000313" key="6">
    <source>
        <dbReference type="EMBL" id="KHJ90822.1"/>
    </source>
</evidence>
<evidence type="ECO:0000259" key="5">
    <source>
        <dbReference type="PROSITE" id="PS50835"/>
    </source>
</evidence>
<keyword evidence="4" id="KW-0393">Immunoglobulin domain</keyword>
<dbReference type="InterPro" id="IPR003599">
    <property type="entry name" value="Ig_sub"/>
</dbReference>
<dbReference type="SUPFAM" id="SSF48726">
    <property type="entry name" value="Immunoglobulin"/>
    <property type="match status" value="1"/>
</dbReference>
<evidence type="ECO:0000256" key="3">
    <source>
        <dbReference type="ARBA" id="ARBA00023180"/>
    </source>
</evidence>
<dbReference type="SMART" id="SM00409">
    <property type="entry name" value="IG"/>
    <property type="match status" value="1"/>
</dbReference>
<evidence type="ECO:0000256" key="2">
    <source>
        <dbReference type="ARBA" id="ARBA00023157"/>
    </source>
</evidence>
<dbReference type="Gene3D" id="2.60.40.10">
    <property type="entry name" value="Immunoglobulins"/>
    <property type="match status" value="1"/>
</dbReference>
<keyword evidence="1" id="KW-0732">Signal</keyword>
<dbReference type="Pfam" id="PF13927">
    <property type="entry name" value="Ig_3"/>
    <property type="match status" value="1"/>
</dbReference>
<dbReference type="InterPro" id="IPR007110">
    <property type="entry name" value="Ig-like_dom"/>
</dbReference>
<dbReference type="PROSITE" id="PS50835">
    <property type="entry name" value="IG_LIKE"/>
    <property type="match status" value="1"/>
</dbReference>
<dbReference type="OrthoDB" id="8923679at2759"/>
<protein>
    <recommendedName>
        <fullName evidence="5">Ig-like domain-containing protein</fullName>
    </recommendedName>
</protein>
<sequence length="298" mass="33182">MIAVHPVQIAALKRRFRPFEPDFNRLRKHRYPDIDKKSYLFECYVYSNGSRYITSQGDLVVIEATRDSFGDYKVVASADGLSEAVSSVFSVRPSLDSGEAFEGLSIVYFSEDRAIFASTSAQKRSESFDCVASKRDGARTRWFLDGAAISGTETGIELSQNNRRLTLTMPDVLGKGRSEHKLDCKVVAESGRAFDQRSLKITVLEPPALRALPEEIFQPLGSELNLQCAKRKKNGLSSSIKWFFNGREVAAKKGRLVVKELSQRDYGVYQCEATNEAGSSMLSVWVKEGTSRSPGTFT</sequence>
<proteinExistence type="predicted"/>